<proteinExistence type="predicted"/>
<name>A0ABD6CYP2_9EURY</name>
<keyword evidence="4" id="KW-1185">Reference proteome</keyword>
<evidence type="ECO:0000256" key="1">
    <source>
        <dbReference type="SAM" id="MobiDB-lite"/>
    </source>
</evidence>
<feature type="compositionally biased region" description="Low complexity" evidence="1">
    <location>
        <begin position="39"/>
        <end position="48"/>
    </location>
</feature>
<dbReference type="EMBL" id="JBHUDL010000008">
    <property type="protein sequence ID" value="MFD1633171.1"/>
    <property type="molecule type" value="Genomic_DNA"/>
</dbReference>
<keyword evidence="2" id="KW-0472">Membrane</keyword>
<comment type="caution">
    <text evidence="3">The sequence shown here is derived from an EMBL/GenBank/DDBJ whole genome shotgun (WGS) entry which is preliminary data.</text>
</comment>
<evidence type="ECO:0000256" key="2">
    <source>
        <dbReference type="SAM" id="Phobius"/>
    </source>
</evidence>
<evidence type="ECO:0000313" key="4">
    <source>
        <dbReference type="Proteomes" id="UP001597075"/>
    </source>
</evidence>
<feature type="transmembrane region" description="Helical" evidence="2">
    <location>
        <begin position="82"/>
        <end position="98"/>
    </location>
</feature>
<keyword evidence="2" id="KW-1133">Transmembrane helix</keyword>
<gene>
    <name evidence="3" type="ORF">ACFSBJ_05410</name>
</gene>
<dbReference type="RefSeq" id="WP_256405436.1">
    <property type="nucleotide sequence ID" value="NZ_CP187151.1"/>
</dbReference>
<dbReference type="Proteomes" id="UP001597075">
    <property type="component" value="Unassembled WGS sequence"/>
</dbReference>
<dbReference type="AlphaFoldDB" id="A0ABD6CYP2"/>
<reference evidence="3 4" key="1">
    <citation type="journal article" date="2019" name="Int. J. Syst. Evol. Microbiol.">
        <title>The Global Catalogue of Microorganisms (GCM) 10K type strain sequencing project: providing services to taxonomists for standard genome sequencing and annotation.</title>
        <authorList>
            <consortium name="The Broad Institute Genomics Platform"/>
            <consortium name="The Broad Institute Genome Sequencing Center for Infectious Disease"/>
            <person name="Wu L."/>
            <person name="Ma J."/>
        </authorList>
    </citation>
    <scope>NUCLEOTIDE SEQUENCE [LARGE SCALE GENOMIC DNA]</scope>
    <source>
        <strain evidence="3 4">CGMCC 1.10594</strain>
    </source>
</reference>
<feature type="region of interest" description="Disordered" evidence="1">
    <location>
        <begin position="39"/>
        <end position="70"/>
    </location>
</feature>
<evidence type="ECO:0000313" key="3">
    <source>
        <dbReference type="EMBL" id="MFD1633171.1"/>
    </source>
</evidence>
<feature type="compositionally biased region" description="Low complexity" evidence="1">
    <location>
        <begin position="8"/>
        <end position="18"/>
    </location>
</feature>
<feature type="compositionally biased region" description="Polar residues" evidence="1">
    <location>
        <begin position="57"/>
        <end position="69"/>
    </location>
</feature>
<keyword evidence="2" id="KW-0812">Transmembrane</keyword>
<organism evidence="3 4">
    <name type="scientific">Haloplanus ruber</name>
    <dbReference type="NCBI Taxonomy" id="869892"/>
    <lineage>
        <taxon>Archaea</taxon>
        <taxon>Methanobacteriati</taxon>
        <taxon>Methanobacteriota</taxon>
        <taxon>Stenosarchaea group</taxon>
        <taxon>Halobacteria</taxon>
        <taxon>Halobacteriales</taxon>
        <taxon>Haloferacaceae</taxon>
        <taxon>Haloplanus</taxon>
    </lineage>
</organism>
<accession>A0ABD6CYP2</accession>
<protein>
    <submittedName>
        <fullName evidence="3">Uncharacterized protein</fullName>
    </submittedName>
</protein>
<sequence>MSPIWDATTTGQQQRTGQVHTMTDGGNAGGQGCGCAGCCSSSTSSTGNRAADVETDASVTGGTSDTIQSLAAPGSLSTEDALLIWTAINTLILAYWAYTEVRG</sequence>
<feature type="region of interest" description="Disordered" evidence="1">
    <location>
        <begin position="1"/>
        <end position="23"/>
    </location>
</feature>